<dbReference type="AlphaFoldDB" id="A0A2N7WCD6"/>
<name>A0A2N7WCD6_9BURK</name>
<keyword evidence="2" id="KW-1185">Reference proteome</keyword>
<sequence>MVQVCAQKEGMERKLWAMSVNRRSDIVRDRVATRFAHHCGVMPRCSRHGEAAQHKCDSCTANERLHSERALALRWRSRC</sequence>
<gene>
    <name evidence="1" type="ORF">C0Z19_04715</name>
</gene>
<accession>A0A2N7WCD6</accession>
<comment type="caution">
    <text evidence="1">The sequence shown here is derived from an EMBL/GenBank/DDBJ whole genome shotgun (WGS) entry which is preliminary data.</text>
</comment>
<evidence type="ECO:0000313" key="2">
    <source>
        <dbReference type="Proteomes" id="UP000235347"/>
    </source>
</evidence>
<dbReference type="EMBL" id="PNYB01000003">
    <property type="protein sequence ID" value="PMS27066.1"/>
    <property type="molecule type" value="Genomic_DNA"/>
</dbReference>
<reference evidence="1 2" key="1">
    <citation type="submission" date="2018-01" db="EMBL/GenBank/DDBJ databases">
        <title>Whole genome analyses suggest that Burkholderia sensu lato contains two further novel genera in the rhizoxinica-symbiotica group Mycetohabitans gen. nov., and Trinickia gen. nov.: implications for the evolution of diazotrophy and nodulation in the Burkholderiaceae.</title>
        <authorList>
            <person name="Estrada-de los Santos P."/>
            <person name="Palmer M."/>
            <person name="Chavez-Ramirez B."/>
            <person name="Beukes C."/>
            <person name="Steenkamp E.T."/>
            <person name="Hirsch A.M."/>
            <person name="Manyaka P."/>
            <person name="Maluk M."/>
            <person name="Lafos M."/>
            <person name="Crook M."/>
            <person name="Gross E."/>
            <person name="Simon M.F."/>
            <person name="Bueno dos Reis Junior F."/>
            <person name="Poole P.S."/>
            <person name="Venter S.N."/>
            <person name="James E.K."/>
        </authorList>
    </citation>
    <scope>NUCLEOTIDE SEQUENCE [LARGE SCALE GENOMIC DNA]</scope>
    <source>
        <strain evidence="1 2">GP25-8</strain>
    </source>
</reference>
<evidence type="ECO:0000313" key="1">
    <source>
        <dbReference type="EMBL" id="PMS27066.1"/>
    </source>
</evidence>
<dbReference type="Proteomes" id="UP000235347">
    <property type="component" value="Unassembled WGS sequence"/>
</dbReference>
<protein>
    <submittedName>
        <fullName evidence="1">Uncharacterized protein</fullName>
    </submittedName>
</protein>
<organism evidence="1 2">
    <name type="scientific">Trinickia soli</name>
    <dbReference type="NCBI Taxonomy" id="380675"/>
    <lineage>
        <taxon>Bacteria</taxon>
        <taxon>Pseudomonadati</taxon>
        <taxon>Pseudomonadota</taxon>
        <taxon>Betaproteobacteria</taxon>
        <taxon>Burkholderiales</taxon>
        <taxon>Burkholderiaceae</taxon>
        <taxon>Trinickia</taxon>
    </lineage>
</organism>
<proteinExistence type="predicted"/>